<dbReference type="Pfam" id="PF00258">
    <property type="entry name" value="Flavodoxin_1"/>
    <property type="match status" value="1"/>
</dbReference>
<dbReference type="EMBL" id="OFSQ01000038">
    <property type="protein sequence ID" value="SOY68225.1"/>
    <property type="molecule type" value="Genomic_DNA"/>
</dbReference>
<evidence type="ECO:0000259" key="6">
    <source>
        <dbReference type="PROSITE" id="PS51384"/>
    </source>
</evidence>
<name>A0A976A8M5_9BURK</name>
<dbReference type="InterPro" id="IPR017927">
    <property type="entry name" value="FAD-bd_FR_type"/>
</dbReference>
<feature type="domain" description="Flavodoxin-like" evidence="5">
    <location>
        <begin position="71"/>
        <end position="208"/>
    </location>
</feature>
<evidence type="ECO:0000256" key="2">
    <source>
        <dbReference type="ARBA" id="ARBA00022643"/>
    </source>
</evidence>
<keyword evidence="3" id="KW-0249">Electron transport</keyword>
<dbReference type="Gene3D" id="3.40.50.360">
    <property type="match status" value="1"/>
</dbReference>
<dbReference type="GO" id="GO:0005829">
    <property type="term" value="C:cytosol"/>
    <property type="evidence" value="ECO:0007669"/>
    <property type="project" value="TreeGrafter"/>
</dbReference>
<reference evidence="7 8" key="1">
    <citation type="submission" date="2018-01" db="EMBL/GenBank/DDBJ databases">
        <authorList>
            <person name="Clerissi C."/>
        </authorList>
    </citation>
    <scope>NUCLEOTIDE SEQUENCE [LARGE SCALE GENOMIC DNA]</scope>
    <source>
        <strain evidence="7">Cupriavidus sp. LMG 19464</strain>
    </source>
</reference>
<dbReference type="Pfam" id="PF00175">
    <property type="entry name" value="NAD_binding_1"/>
    <property type="match status" value="1"/>
</dbReference>
<dbReference type="PRINTS" id="PR00369">
    <property type="entry name" value="FLAVODOXIN"/>
</dbReference>
<dbReference type="GO" id="GO:0003958">
    <property type="term" value="F:NADPH-hemoprotein reductase activity"/>
    <property type="evidence" value="ECO:0007669"/>
    <property type="project" value="UniProtKB-EC"/>
</dbReference>
<dbReference type="InterPro" id="IPR017938">
    <property type="entry name" value="Riboflavin_synthase-like_b-brl"/>
</dbReference>
<feature type="domain" description="FAD-binding FR-type" evidence="6">
    <location>
        <begin position="222"/>
        <end position="398"/>
    </location>
</feature>
<keyword evidence="3" id="KW-0813">Transport</keyword>
<evidence type="ECO:0000256" key="3">
    <source>
        <dbReference type="ARBA" id="ARBA00022982"/>
    </source>
</evidence>
<dbReference type="InterPro" id="IPR001094">
    <property type="entry name" value="Flavdoxin-like"/>
</dbReference>
<dbReference type="InterPro" id="IPR029039">
    <property type="entry name" value="Flavoprotein-like_sf"/>
</dbReference>
<dbReference type="PRINTS" id="PR00371">
    <property type="entry name" value="FPNCR"/>
</dbReference>
<evidence type="ECO:0000313" key="7">
    <source>
        <dbReference type="EMBL" id="SOY68225.1"/>
    </source>
</evidence>
<keyword evidence="1" id="KW-0285">Flavoprotein</keyword>
<dbReference type="PANTHER" id="PTHR19384">
    <property type="entry name" value="NITRIC OXIDE SYNTHASE-RELATED"/>
    <property type="match status" value="1"/>
</dbReference>
<dbReference type="PROSITE" id="PS50902">
    <property type="entry name" value="FLAVODOXIN_LIKE"/>
    <property type="match status" value="1"/>
</dbReference>
<dbReference type="SUPFAM" id="SSF52343">
    <property type="entry name" value="Ferredoxin reductase-like, C-terminal NADP-linked domain"/>
    <property type="match status" value="1"/>
</dbReference>
<evidence type="ECO:0000313" key="8">
    <source>
        <dbReference type="Proteomes" id="UP000256780"/>
    </source>
</evidence>
<dbReference type="CDD" id="cd06200">
    <property type="entry name" value="SiR_like1"/>
    <property type="match status" value="1"/>
</dbReference>
<dbReference type="AlphaFoldDB" id="A0A976A8M5"/>
<dbReference type="Proteomes" id="UP000256780">
    <property type="component" value="Chromosome CBM2587_b"/>
</dbReference>
<dbReference type="InterPro" id="IPR008254">
    <property type="entry name" value="Flavodoxin/NO_synth"/>
</dbReference>
<dbReference type="GO" id="GO:0010181">
    <property type="term" value="F:FMN binding"/>
    <property type="evidence" value="ECO:0007669"/>
    <property type="project" value="InterPro"/>
</dbReference>
<dbReference type="InterPro" id="IPR039261">
    <property type="entry name" value="FNR_nucleotide-bd"/>
</dbReference>
<proteinExistence type="predicted"/>
<accession>A0A976A8M5</accession>
<dbReference type="PROSITE" id="PS51384">
    <property type="entry name" value="FAD_FR"/>
    <property type="match status" value="1"/>
</dbReference>
<gene>
    <name evidence="7" type="ORF">CBM2587_B90661</name>
</gene>
<dbReference type="Gene3D" id="2.40.30.10">
    <property type="entry name" value="Translation factors"/>
    <property type="match status" value="1"/>
</dbReference>
<dbReference type="InterPro" id="IPR001709">
    <property type="entry name" value="Flavoprot_Pyr_Nucl_cyt_Rdtase"/>
</dbReference>
<evidence type="ECO:0000256" key="1">
    <source>
        <dbReference type="ARBA" id="ARBA00022630"/>
    </source>
</evidence>
<keyword evidence="2" id="KW-0288">FMN</keyword>
<sequence length="537" mass="56580">MSAGPMPSVFAAAGWLAVAGGVALSALGPSRLAMAAGVVAAYAGFCGAVVAHHRQRRARVTALAGTGDGATLVVYASQTGFAEQLALQTATALQGAGMPVQLLSLAEVDGRRLQACRQALFVVSTTGEGDAPDSASGFARRLLAGADGLHRLRYGILALGDSSYARFCAFGHALQGWLQRQRAQPLFDLIEVDNGDAGALRHWQNHLSALSGGAEIADWERPRYQHWRLAQRHHLNPGSHGAPAFHLVLAPPDGTAPDWQAGDIAEVGPCHAPAEVGRLLAQLGLDGATPVRCDGHDTTLAAAMATRMPLPAPHAGAMQGLAPQQLVDTLAPLPHREYSIASLPQDGQLELLVRQTRYDDGGEGGGRLGLASGWLTEHAALGSHIALRIRTNRAFHPPADDRPLILVGNGTGLAGLRAQLKARAAAGRGRNWLLFGERSAQHDAFFAGELAGWRADGTLARVDHAWSRDGGAPRYVQDALRMQAQAVREWVADGAAIYVCGSLQGMAGGVHDALAEILGEDALHRLADDGRYRRDVY</sequence>
<comment type="caution">
    <text evidence="7">The sequence shown here is derived from an EMBL/GenBank/DDBJ whole genome shotgun (WGS) entry which is preliminary data.</text>
</comment>
<evidence type="ECO:0000259" key="5">
    <source>
        <dbReference type="PROSITE" id="PS50902"/>
    </source>
</evidence>
<protein>
    <recommendedName>
        <fullName evidence="4">NADPH--hemoprotein reductase</fullName>
        <ecNumber evidence="4">1.6.2.4</ecNumber>
    </recommendedName>
</protein>
<organism evidence="7 8">
    <name type="scientific">Cupriavidus taiwanensis</name>
    <dbReference type="NCBI Taxonomy" id="164546"/>
    <lineage>
        <taxon>Bacteria</taxon>
        <taxon>Pseudomonadati</taxon>
        <taxon>Pseudomonadota</taxon>
        <taxon>Betaproteobacteria</taxon>
        <taxon>Burkholderiales</taxon>
        <taxon>Burkholderiaceae</taxon>
        <taxon>Cupriavidus</taxon>
    </lineage>
</organism>
<dbReference type="PANTHER" id="PTHR19384:SF17">
    <property type="entry name" value="NADPH--CYTOCHROME P450 REDUCTASE"/>
    <property type="match status" value="1"/>
</dbReference>
<dbReference type="InterPro" id="IPR001433">
    <property type="entry name" value="OxRdtase_FAD/NAD-bd"/>
</dbReference>
<evidence type="ECO:0000256" key="4">
    <source>
        <dbReference type="ARBA" id="ARBA00023797"/>
    </source>
</evidence>
<dbReference type="SUPFAM" id="SSF52218">
    <property type="entry name" value="Flavoproteins"/>
    <property type="match status" value="1"/>
</dbReference>
<dbReference type="EC" id="1.6.2.4" evidence="4"/>
<dbReference type="SUPFAM" id="SSF63380">
    <property type="entry name" value="Riboflavin synthase domain-like"/>
    <property type="match status" value="1"/>
</dbReference>
<dbReference type="GO" id="GO:0050660">
    <property type="term" value="F:flavin adenine dinucleotide binding"/>
    <property type="evidence" value="ECO:0007669"/>
    <property type="project" value="TreeGrafter"/>
</dbReference>
<dbReference type="Gene3D" id="3.40.50.80">
    <property type="entry name" value="Nucleotide-binding domain of ferredoxin-NADP reductase (FNR) module"/>
    <property type="match status" value="1"/>
</dbReference>